<keyword evidence="2" id="KW-0472">Membrane</keyword>
<feature type="compositionally biased region" description="Pro residues" evidence="1">
    <location>
        <begin position="96"/>
        <end position="119"/>
    </location>
</feature>
<feature type="transmembrane region" description="Helical" evidence="2">
    <location>
        <begin position="9"/>
        <end position="31"/>
    </location>
</feature>
<dbReference type="AlphaFoldDB" id="A0A5C4MVF0"/>
<dbReference type="Proteomes" id="UP000305887">
    <property type="component" value="Unassembled WGS sequence"/>
</dbReference>
<dbReference type="EMBL" id="VDFU01000008">
    <property type="protein sequence ID" value="TNC50109.1"/>
    <property type="molecule type" value="Genomic_DNA"/>
</dbReference>
<dbReference type="RefSeq" id="WP_139076433.1">
    <property type="nucleotide sequence ID" value="NZ_VDFU01000008.1"/>
</dbReference>
<gene>
    <name evidence="3" type="ORF">FHG66_09105</name>
</gene>
<organism evidence="3 4">
    <name type="scientific">Rubellimicrobium rubrum</name>
    <dbReference type="NCBI Taxonomy" id="2585369"/>
    <lineage>
        <taxon>Bacteria</taxon>
        <taxon>Pseudomonadati</taxon>
        <taxon>Pseudomonadota</taxon>
        <taxon>Alphaproteobacteria</taxon>
        <taxon>Rhodobacterales</taxon>
        <taxon>Roseobacteraceae</taxon>
        <taxon>Rubellimicrobium</taxon>
    </lineage>
</organism>
<feature type="transmembrane region" description="Helical" evidence="2">
    <location>
        <begin position="43"/>
        <end position="63"/>
    </location>
</feature>
<protein>
    <submittedName>
        <fullName evidence="3">Uncharacterized protein</fullName>
    </submittedName>
</protein>
<name>A0A5C4MVF0_9RHOB</name>
<keyword evidence="4" id="KW-1185">Reference proteome</keyword>
<sequence>MRKPHVQSVLALLVVGFFMTITGSMALYPLLKPNVPLTEYSQYFAQTASVYTGIVGVVIGYYFGRREGENDARSEARRREADGPGSGQDDITPAGSSPPPRLPPGPGSPAPPRGLQPPS</sequence>
<keyword evidence="2" id="KW-0812">Transmembrane</keyword>
<evidence type="ECO:0000313" key="3">
    <source>
        <dbReference type="EMBL" id="TNC50109.1"/>
    </source>
</evidence>
<feature type="compositionally biased region" description="Basic and acidic residues" evidence="1">
    <location>
        <begin position="68"/>
        <end position="82"/>
    </location>
</feature>
<comment type="caution">
    <text evidence="3">The sequence shown here is derived from an EMBL/GenBank/DDBJ whole genome shotgun (WGS) entry which is preliminary data.</text>
</comment>
<evidence type="ECO:0000256" key="2">
    <source>
        <dbReference type="SAM" id="Phobius"/>
    </source>
</evidence>
<evidence type="ECO:0000313" key="4">
    <source>
        <dbReference type="Proteomes" id="UP000305887"/>
    </source>
</evidence>
<reference evidence="3 4" key="1">
    <citation type="submission" date="2019-06" db="EMBL/GenBank/DDBJ databases">
        <title>YIM 131921 draft genome.</title>
        <authorList>
            <person name="Jiang L."/>
        </authorList>
    </citation>
    <scope>NUCLEOTIDE SEQUENCE [LARGE SCALE GENOMIC DNA]</scope>
    <source>
        <strain evidence="3 4">YIM 131921</strain>
    </source>
</reference>
<proteinExistence type="predicted"/>
<feature type="region of interest" description="Disordered" evidence="1">
    <location>
        <begin position="68"/>
        <end position="119"/>
    </location>
</feature>
<keyword evidence="2" id="KW-1133">Transmembrane helix</keyword>
<evidence type="ECO:0000256" key="1">
    <source>
        <dbReference type="SAM" id="MobiDB-lite"/>
    </source>
</evidence>
<accession>A0A5C4MVF0</accession>